<gene>
    <name evidence="3" type="ORF">M0M57_06410</name>
</gene>
<dbReference type="EMBL" id="CP096205">
    <property type="protein sequence ID" value="UPQ80467.1"/>
    <property type="molecule type" value="Genomic_DNA"/>
</dbReference>
<evidence type="ECO:0000313" key="4">
    <source>
        <dbReference type="Proteomes" id="UP000830583"/>
    </source>
</evidence>
<accession>A0ABY4KMK8</accession>
<feature type="transmembrane region" description="Helical" evidence="1">
    <location>
        <begin position="207"/>
        <end position="225"/>
    </location>
</feature>
<organism evidence="3 4">
    <name type="scientific">Flavobacterium azooxidireducens</name>
    <dbReference type="NCBI Taxonomy" id="1871076"/>
    <lineage>
        <taxon>Bacteria</taxon>
        <taxon>Pseudomonadati</taxon>
        <taxon>Bacteroidota</taxon>
        <taxon>Flavobacteriia</taxon>
        <taxon>Flavobacteriales</taxon>
        <taxon>Flavobacteriaceae</taxon>
        <taxon>Flavobacterium</taxon>
    </lineage>
</organism>
<feature type="transmembrane region" description="Helical" evidence="1">
    <location>
        <begin position="7"/>
        <end position="25"/>
    </location>
</feature>
<feature type="transmembrane region" description="Helical" evidence="1">
    <location>
        <begin position="154"/>
        <end position="169"/>
    </location>
</feature>
<dbReference type="InterPro" id="IPR003675">
    <property type="entry name" value="Rce1/LyrA-like_dom"/>
</dbReference>
<dbReference type="Pfam" id="PF02517">
    <property type="entry name" value="Rce1-like"/>
    <property type="match status" value="1"/>
</dbReference>
<feature type="transmembrane region" description="Helical" evidence="1">
    <location>
        <begin position="31"/>
        <end position="50"/>
    </location>
</feature>
<dbReference type="GO" id="GO:0008237">
    <property type="term" value="F:metallopeptidase activity"/>
    <property type="evidence" value="ECO:0007669"/>
    <property type="project" value="UniProtKB-KW"/>
</dbReference>
<evidence type="ECO:0000256" key="1">
    <source>
        <dbReference type="SAM" id="Phobius"/>
    </source>
</evidence>
<protein>
    <submittedName>
        <fullName evidence="3">CPBP family intramembrane metalloprotease</fullName>
    </submittedName>
</protein>
<reference evidence="3" key="1">
    <citation type="submission" date="2022-04" db="EMBL/GenBank/DDBJ databases">
        <title>Consumption of N2O by Flavobacterium azooxidireducens sp. nov. isolated from Decomposing Leaf Litter of Phragmites australis (Cav.).</title>
        <authorList>
            <person name="Behrendt U."/>
            <person name="Spanner T."/>
            <person name="Augustin J."/>
            <person name="Horn M.A."/>
            <person name="Kolb S."/>
            <person name="Ulrich A."/>
        </authorList>
    </citation>
    <scope>NUCLEOTIDE SEQUENCE</scope>
    <source>
        <strain evidence="3">IGB 4-14</strain>
    </source>
</reference>
<feature type="transmembrane region" description="Helical" evidence="1">
    <location>
        <begin position="62"/>
        <end position="87"/>
    </location>
</feature>
<dbReference type="Proteomes" id="UP000830583">
    <property type="component" value="Chromosome"/>
</dbReference>
<feature type="transmembrane region" description="Helical" evidence="1">
    <location>
        <begin position="99"/>
        <end position="119"/>
    </location>
</feature>
<keyword evidence="3" id="KW-0645">Protease</keyword>
<name>A0ABY4KMK8_9FLAO</name>
<dbReference type="RefSeq" id="WP_248436361.1">
    <property type="nucleotide sequence ID" value="NZ_CP096205.1"/>
</dbReference>
<feature type="transmembrane region" description="Helical" evidence="1">
    <location>
        <begin position="174"/>
        <end position="192"/>
    </location>
</feature>
<evidence type="ECO:0000259" key="2">
    <source>
        <dbReference type="Pfam" id="PF02517"/>
    </source>
</evidence>
<keyword evidence="3" id="KW-0378">Hydrolase</keyword>
<keyword evidence="1" id="KW-0812">Transmembrane</keyword>
<keyword evidence="1" id="KW-0472">Membrane</keyword>
<sequence length="232" mass="27925">MAKTLTKYKFFIYIIFYLISVSFSVDYENKLLYPLLFLLLVFFIEFKKDIFNEEKINLDKQFLLDFFLSIFFSLSVYIFLYSIGVFFNYESYERVALDFSILNIITVVILYPVFEELFFRKLYFSTYKSTKFIGLILLNGFVFSISHIFSDTPLLNAFIFGCCFFLIYLKNKKIIFSVFSHILINSLLFITYQNQENITAFVKNNNLFIFIISFITTIYFFYSYFRKVYKKS</sequence>
<keyword evidence="4" id="KW-1185">Reference proteome</keyword>
<keyword evidence="3" id="KW-0482">Metalloprotease</keyword>
<proteinExistence type="predicted"/>
<evidence type="ECO:0000313" key="3">
    <source>
        <dbReference type="EMBL" id="UPQ80467.1"/>
    </source>
</evidence>
<feature type="domain" description="CAAX prenyl protease 2/Lysostaphin resistance protein A-like" evidence="2">
    <location>
        <begin position="100"/>
        <end position="186"/>
    </location>
</feature>
<keyword evidence="1" id="KW-1133">Transmembrane helix</keyword>